<name>A0AAV5NYC4_9VIBR</name>
<dbReference type="Gene3D" id="3.90.1590.10">
    <property type="entry name" value="glutathione-dependent formaldehyde- activating enzyme (gfa)"/>
    <property type="match status" value="1"/>
</dbReference>
<dbReference type="InterPro" id="IPR011057">
    <property type="entry name" value="Mss4-like_sf"/>
</dbReference>
<evidence type="ECO:0000313" key="2">
    <source>
        <dbReference type="Proteomes" id="UP001156690"/>
    </source>
</evidence>
<gene>
    <name evidence="1" type="ORF">GCM10007932_47400</name>
</gene>
<protein>
    <recommendedName>
        <fullName evidence="3">CENP-V/GFA domain-containing protein</fullName>
    </recommendedName>
</protein>
<comment type="caution">
    <text evidence="1">The sequence shown here is derived from an EMBL/GenBank/DDBJ whole genome shotgun (WGS) entry which is preliminary data.</text>
</comment>
<dbReference type="EMBL" id="BSNX01000073">
    <property type="protein sequence ID" value="GLQ75378.1"/>
    <property type="molecule type" value="Genomic_DNA"/>
</dbReference>
<dbReference type="SUPFAM" id="SSF51316">
    <property type="entry name" value="Mss4-like"/>
    <property type="match status" value="1"/>
</dbReference>
<evidence type="ECO:0000313" key="1">
    <source>
        <dbReference type="EMBL" id="GLQ75378.1"/>
    </source>
</evidence>
<dbReference type="Proteomes" id="UP001156690">
    <property type="component" value="Unassembled WGS sequence"/>
</dbReference>
<proteinExistence type="predicted"/>
<sequence>MVEKASFEWVSGRDEVVEYAPEPPFIFKRCFCKKCGSSLGEVLSDESEFPVVANVLDSDPNLKVLFHEHAATRPSWQLIHSGAKVFEADPH</sequence>
<dbReference type="AlphaFoldDB" id="A0AAV5NYC4"/>
<keyword evidence="2" id="KW-1185">Reference proteome</keyword>
<organism evidence="1 2">
    <name type="scientific">Vibrio penaeicida</name>
    <dbReference type="NCBI Taxonomy" id="104609"/>
    <lineage>
        <taxon>Bacteria</taxon>
        <taxon>Pseudomonadati</taxon>
        <taxon>Pseudomonadota</taxon>
        <taxon>Gammaproteobacteria</taxon>
        <taxon>Vibrionales</taxon>
        <taxon>Vibrionaceae</taxon>
        <taxon>Vibrio</taxon>
    </lineage>
</organism>
<reference evidence="2" key="1">
    <citation type="journal article" date="2019" name="Int. J. Syst. Evol. Microbiol.">
        <title>The Global Catalogue of Microorganisms (GCM) 10K type strain sequencing project: providing services to taxonomists for standard genome sequencing and annotation.</title>
        <authorList>
            <consortium name="The Broad Institute Genomics Platform"/>
            <consortium name="The Broad Institute Genome Sequencing Center for Infectious Disease"/>
            <person name="Wu L."/>
            <person name="Ma J."/>
        </authorList>
    </citation>
    <scope>NUCLEOTIDE SEQUENCE [LARGE SCALE GENOMIC DNA]</scope>
    <source>
        <strain evidence="2">NBRC 15640</strain>
    </source>
</reference>
<accession>A0AAV5NYC4</accession>
<evidence type="ECO:0008006" key="3">
    <source>
        <dbReference type="Google" id="ProtNLM"/>
    </source>
</evidence>